<feature type="domain" description="CCHC-type" evidence="3">
    <location>
        <begin position="80"/>
        <end position="95"/>
    </location>
</feature>
<dbReference type="SUPFAM" id="SSF57756">
    <property type="entry name" value="Retrovirus zinc finger-like domains"/>
    <property type="match status" value="1"/>
</dbReference>
<dbReference type="EMBL" id="JBFOLK010000004">
    <property type="protein sequence ID" value="KAL2519605.1"/>
    <property type="molecule type" value="Genomic_DNA"/>
</dbReference>
<organism evidence="4 5">
    <name type="scientific">Abeliophyllum distichum</name>
    <dbReference type="NCBI Taxonomy" id="126358"/>
    <lineage>
        <taxon>Eukaryota</taxon>
        <taxon>Viridiplantae</taxon>
        <taxon>Streptophyta</taxon>
        <taxon>Embryophyta</taxon>
        <taxon>Tracheophyta</taxon>
        <taxon>Spermatophyta</taxon>
        <taxon>Magnoliopsida</taxon>
        <taxon>eudicotyledons</taxon>
        <taxon>Gunneridae</taxon>
        <taxon>Pentapetalae</taxon>
        <taxon>asterids</taxon>
        <taxon>lamiids</taxon>
        <taxon>Lamiales</taxon>
        <taxon>Oleaceae</taxon>
        <taxon>Forsythieae</taxon>
        <taxon>Abeliophyllum</taxon>
    </lineage>
</organism>
<keyword evidence="1" id="KW-0479">Metal-binding</keyword>
<evidence type="ECO:0000259" key="3">
    <source>
        <dbReference type="PROSITE" id="PS50158"/>
    </source>
</evidence>
<feature type="region of interest" description="Disordered" evidence="2">
    <location>
        <begin position="23"/>
        <end position="104"/>
    </location>
</feature>
<keyword evidence="1" id="KW-0862">Zinc</keyword>
<evidence type="ECO:0000313" key="5">
    <source>
        <dbReference type="Proteomes" id="UP001604336"/>
    </source>
</evidence>
<name>A0ABD1U4V0_9LAMI</name>
<sequence>MPIAGHTPQVFLLSQVHKLGQIQGLNPLTPPYYTKKAGRPKKSRRKEAGEQNTSTPTPEAAANATPSTSGNLSRKGLTMRCKKCGQAGHNKRSCKGAPPPATNM</sequence>
<dbReference type="AlphaFoldDB" id="A0ABD1U4V0"/>
<gene>
    <name evidence="4" type="ORF">Adt_15852</name>
</gene>
<dbReference type="GO" id="GO:0008270">
    <property type="term" value="F:zinc ion binding"/>
    <property type="evidence" value="ECO:0007669"/>
    <property type="project" value="UniProtKB-KW"/>
</dbReference>
<dbReference type="Proteomes" id="UP001604336">
    <property type="component" value="Unassembled WGS sequence"/>
</dbReference>
<evidence type="ECO:0000313" key="4">
    <source>
        <dbReference type="EMBL" id="KAL2519605.1"/>
    </source>
</evidence>
<accession>A0ABD1U4V0</accession>
<reference evidence="5" key="1">
    <citation type="submission" date="2024-07" db="EMBL/GenBank/DDBJ databases">
        <title>Two chromosome-level genome assemblies of Korean endemic species Abeliophyllum distichum and Forsythia ovata (Oleaceae).</title>
        <authorList>
            <person name="Jang H."/>
        </authorList>
    </citation>
    <scope>NUCLEOTIDE SEQUENCE [LARGE SCALE GENOMIC DNA]</scope>
</reference>
<comment type="caution">
    <text evidence="4">The sequence shown here is derived from an EMBL/GenBank/DDBJ whole genome shotgun (WGS) entry which is preliminary data.</text>
</comment>
<evidence type="ECO:0000256" key="1">
    <source>
        <dbReference type="PROSITE-ProRule" id="PRU00047"/>
    </source>
</evidence>
<keyword evidence="1" id="KW-0863">Zinc-finger</keyword>
<evidence type="ECO:0000256" key="2">
    <source>
        <dbReference type="SAM" id="MobiDB-lite"/>
    </source>
</evidence>
<feature type="compositionally biased region" description="Low complexity" evidence="2">
    <location>
        <begin position="52"/>
        <end position="69"/>
    </location>
</feature>
<protein>
    <recommendedName>
        <fullName evidence="3">CCHC-type domain-containing protein</fullName>
    </recommendedName>
</protein>
<dbReference type="InterPro" id="IPR001878">
    <property type="entry name" value="Znf_CCHC"/>
</dbReference>
<proteinExistence type="predicted"/>
<feature type="compositionally biased region" description="Basic residues" evidence="2">
    <location>
        <begin position="36"/>
        <end position="45"/>
    </location>
</feature>
<keyword evidence="5" id="KW-1185">Reference proteome</keyword>
<dbReference type="PROSITE" id="PS50158">
    <property type="entry name" value="ZF_CCHC"/>
    <property type="match status" value="1"/>
</dbReference>
<dbReference type="InterPro" id="IPR036875">
    <property type="entry name" value="Znf_CCHC_sf"/>
</dbReference>